<protein>
    <submittedName>
        <fullName evidence="2">Cysteine desulfurase</fullName>
        <ecNumber evidence="2">2.8.1.7</ecNumber>
    </submittedName>
</protein>
<proteinExistence type="predicted"/>
<organism evidence="2">
    <name type="scientific">hydrothermal vent metagenome</name>
    <dbReference type="NCBI Taxonomy" id="652676"/>
    <lineage>
        <taxon>unclassified sequences</taxon>
        <taxon>metagenomes</taxon>
        <taxon>ecological metagenomes</taxon>
    </lineage>
</organism>
<accession>A0A3B0TKC9</accession>
<gene>
    <name evidence="2" type="ORF">MNBD_ALPHA11-459</name>
</gene>
<dbReference type="AlphaFoldDB" id="A0A3B0TKC9"/>
<dbReference type="PANTHER" id="PTHR43686">
    <property type="entry name" value="SULFURTRANSFERASE-RELATED"/>
    <property type="match status" value="1"/>
</dbReference>
<dbReference type="GO" id="GO:0031071">
    <property type="term" value="F:cysteine desulfurase activity"/>
    <property type="evidence" value="ECO:0007669"/>
    <property type="project" value="UniProtKB-EC"/>
</dbReference>
<dbReference type="PANTHER" id="PTHR43686:SF1">
    <property type="entry name" value="AMINOTRAN_5 DOMAIN-CONTAINING PROTEIN"/>
    <property type="match status" value="1"/>
</dbReference>
<dbReference type="EMBL" id="UOEQ01000128">
    <property type="protein sequence ID" value="VAW17200.1"/>
    <property type="molecule type" value="Genomic_DNA"/>
</dbReference>
<sequence>MALGNFDNYLDGDDLIEDLRAGLIGEGAEIVTSFGAKKITYADYTASGRALVQVEKFVSEQVLPFYANSHTDASFCGAYTSALREEARALIGEQVNADGNYAIIFSGSGATSAINRLVALCSIKELAADSDERPVVFIGPYEHHSNILPWRESGAKVIEIEEGKTGGPDKEILEKHLKENSENSLLIGAFSAASNVSGIIADIDGVTSLLKRYGALAFWDYAGAAPYLAIDMKPGTERQKDAVFISPHKFVGGPGASGLLIVHKACIRSKTPTWPGGGSVSYVSPWAHDYLNSVVEREEAGTPNLIGDIRAALVFMVKRAIGVDFIKKRDDELLQRAKNVWQKNAHIDLLGNSLADRLPIFSLTISNEEGNYIHHQLFTRQLSERYGIQARGGCVCAGPYGHRLLGVCRDVSENIRRQINLGHEDKKPGWVRLNFNCLMSDETVDYIIASIDELANDMAAKSSNAYQI</sequence>
<feature type="domain" description="Aminotransferase class V" evidence="1">
    <location>
        <begin position="41"/>
        <end position="404"/>
    </location>
</feature>
<reference evidence="2" key="1">
    <citation type="submission" date="2018-06" db="EMBL/GenBank/DDBJ databases">
        <authorList>
            <person name="Zhirakovskaya E."/>
        </authorList>
    </citation>
    <scope>NUCLEOTIDE SEQUENCE</scope>
</reference>
<dbReference type="Gene3D" id="3.90.1150.10">
    <property type="entry name" value="Aspartate Aminotransferase, domain 1"/>
    <property type="match status" value="1"/>
</dbReference>
<dbReference type="InterPro" id="IPR000192">
    <property type="entry name" value="Aminotrans_V_dom"/>
</dbReference>
<name>A0A3B0TKC9_9ZZZZ</name>
<dbReference type="InterPro" id="IPR015421">
    <property type="entry name" value="PyrdxlP-dep_Trfase_major"/>
</dbReference>
<dbReference type="EC" id="2.8.1.7" evidence="2"/>
<evidence type="ECO:0000259" key="1">
    <source>
        <dbReference type="Pfam" id="PF00266"/>
    </source>
</evidence>
<keyword evidence="2" id="KW-0808">Transferase</keyword>
<dbReference type="SUPFAM" id="SSF53383">
    <property type="entry name" value="PLP-dependent transferases"/>
    <property type="match status" value="1"/>
</dbReference>
<dbReference type="InterPro" id="IPR015422">
    <property type="entry name" value="PyrdxlP-dep_Trfase_small"/>
</dbReference>
<dbReference type="InterPro" id="IPR015424">
    <property type="entry name" value="PyrdxlP-dep_Trfase"/>
</dbReference>
<dbReference type="Gene3D" id="3.40.640.10">
    <property type="entry name" value="Type I PLP-dependent aspartate aminotransferase-like (Major domain)"/>
    <property type="match status" value="1"/>
</dbReference>
<dbReference type="Pfam" id="PF00266">
    <property type="entry name" value="Aminotran_5"/>
    <property type="match status" value="1"/>
</dbReference>
<evidence type="ECO:0000313" key="2">
    <source>
        <dbReference type="EMBL" id="VAW17200.1"/>
    </source>
</evidence>